<keyword evidence="2" id="KW-1185">Reference proteome</keyword>
<protein>
    <submittedName>
        <fullName evidence="1">Uncharacterized protein</fullName>
    </submittedName>
</protein>
<dbReference type="EMBL" id="CALNXI010000836">
    <property type="protein sequence ID" value="CAH3142422.1"/>
    <property type="molecule type" value="Genomic_DNA"/>
</dbReference>
<sequence>MLELGTTYPYGLNDRLQHVGNVSHSCVRSRNNVFNLFNRHQRRKRSHGRRSNSRRNSQIAICTTEIIFSVRTGIDSTAKPPRRFIKVFFHNKRMDKVKLTNILHNKLEEDPLLPHGHVITGDLRIIRNRKLRRLLEKRQSTGSRIISIGTLTRRY</sequence>
<reference evidence="1 2" key="1">
    <citation type="submission" date="2022-05" db="EMBL/GenBank/DDBJ databases">
        <authorList>
            <consortium name="Genoscope - CEA"/>
            <person name="William W."/>
        </authorList>
    </citation>
    <scope>NUCLEOTIDE SEQUENCE [LARGE SCALE GENOMIC DNA]</scope>
</reference>
<dbReference type="Proteomes" id="UP001159427">
    <property type="component" value="Unassembled WGS sequence"/>
</dbReference>
<comment type="caution">
    <text evidence="1">The sequence shown here is derived from an EMBL/GenBank/DDBJ whole genome shotgun (WGS) entry which is preliminary data.</text>
</comment>
<name>A0ABN8PEY0_9CNID</name>
<proteinExistence type="predicted"/>
<organism evidence="1 2">
    <name type="scientific">Porites evermanni</name>
    <dbReference type="NCBI Taxonomy" id="104178"/>
    <lineage>
        <taxon>Eukaryota</taxon>
        <taxon>Metazoa</taxon>
        <taxon>Cnidaria</taxon>
        <taxon>Anthozoa</taxon>
        <taxon>Hexacorallia</taxon>
        <taxon>Scleractinia</taxon>
        <taxon>Fungiina</taxon>
        <taxon>Poritidae</taxon>
        <taxon>Porites</taxon>
    </lineage>
</organism>
<evidence type="ECO:0000313" key="2">
    <source>
        <dbReference type="Proteomes" id="UP001159427"/>
    </source>
</evidence>
<gene>
    <name evidence="1" type="ORF">PEVE_00042482</name>
</gene>
<evidence type="ECO:0000313" key="1">
    <source>
        <dbReference type="EMBL" id="CAH3142422.1"/>
    </source>
</evidence>
<accession>A0ABN8PEY0</accession>